<dbReference type="Pfam" id="PF13472">
    <property type="entry name" value="Lipase_GDSL_2"/>
    <property type="match status" value="1"/>
</dbReference>
<feature type="domain" description="SGNH hydrolase-type esterase" evidence="1">
    <location>
        <begin position="49"/>
        <end position="219"/>
    </location>
</feature>
<accession>A0A1G6P0Y3</accession>
<dbReference type="Gene3D" id="3.40.50.1110">
    <property type="entry name" value="SGNH hydrolase"/>
    <property type="match status" value="1"/>
</dbReference>
<name>A0A1G6P0Y3_9PSEU</name>
<dbReference type="InterPro" id="IPR036514">
    <property type="entry name" value="SGNH_hydro_sf"/>
</dbReference>
<dbReference type="SUPFAM" id="SSF52266">
    <property type="entry name" value="SGNH hydrolase"/>
    <property type="match status" value="1"/>
</dbReference>
<evidence type="ECO:0000313" key="3">
    <source>
        <dbReference type="Proteomes" id="UP000199501"/>
    </source>
</evidence>
<reference evidence="3" key="1">
    <citation type="submission" date="2016-10" db="EMBL/GenBank/DDBJ databases">
        <authorList>
            <person name="Varghese N."/>
            <person name="Submissions S."/>
        </authorList>
    </citation>
    <scope>NUCLEOTIDE SEQUENCE [LARGE SCALE GENOMIC DNA]</scope>
    <source>
        <strain evidence="3">IBRC-M 10403</strain>
    </source>
</reference>
<gene>
    <name evidence="2" type="ORF">SAMN05216174_10429</name>
</gene>
<dbReference type="Proteomes" id="UP000199501">
    <property type="component" value="Unassembled WGS sequence"/>
</dbReference>
<dbReference type="OrthoDB" id="9804395at2"/>
<dbReference type="STRING" id="1271860.SAMN05216174_10429"/>
<organism evidence="2 3">
    <name type="scientific">Actinokineospora iranica</name>
    <dbReference type="NCBI Taxonomy" id="1271860"/>
    <lineage>
        <taxon>Bacteria</taxon>
        <taxon>Bacillati</taxon>
        <taxon>Actinomycetota</taxon>
        <taxon>Actinomycetes</taxon>
        <taxon>Pseudonocardiales</taxon>
        <taxon>Pseudonocardiaceae</taxon>
        <taxon>Actinokineospora</taxon>
    </lineage>
</organism>
<sequence length="243" mass="25905">MRATLTASLLLPVLLVQGLRARKAIPRLPGAAGPTRGTVGSGDPLRLAVLGESTAAGVGARTHEAGLAGRLAVEVAERTGRAVEWQVSSRIGINARDTRADLAAALDPADVVVVVLGVNDVLEFRSAAHWTRDLLRLLIDLRTRHRGVVLAGVPPMGAFPALPRPLRTVLGLRAAELDAAARRVADAVSWVAHEPMPEVLLDGDLFCEDRFHPSEEGYRHWARHLAPAVTAPPRAPAFRSTSE</sequence>
<dbReference type="CDD" id="cd01836">
    <property type="entry name" value="FeeA_FeeB_like"/>
    <property type="match status" value="1"/>
</dbReference>
<evidence type="ECO:0000259" key="1">
    <source>
        <dbReference type="Pfam" id="PF13472"/>
    </source>
</evidence>
<protein>
    <submittedName>
        <fullName evidence="2">Lysophospholipase L1</fullName>
    </submittedName>
</protein>
<keyword evidence="3" id="KW-1185">Reference proteome</keyword>
<dbReference type="EMBL" id="FMZZ01000004">
    <property type="protein sequence ID" value="SDC73156.1"/>
    <property type="molecule type" value="Genomic_DNA"/>
</dbReference>
<evidence type="ECO:0000313" key="2">
    <source>
        <dbReference type="EMBL" id="SDC73156.1"/>
    </source>
</evidence>
<dbReference type="AlphaFoldDB" id="A0A1G6P0Y3"/>
<dbReference type="InterPro" id="IPR013830">
    <property type="entry name" value="SGNH_hydro"/>
</dbReference>
<proteinExistence type="predicted"/>